<gene>
    <name evidence="3" type="ORF">GMLC_19230</name>
</gene>
<name>A0A6V8N8T7_9BACT</name>
<dbReference type="Proteomes" id="UP000587586">
    <property type="component" value="Unassembled WGS sequence"/>
</dbReference>
<dbReference type="AlphaFoldDB" id="A0A6V8N8T7"/>
<evidence type="ECO:0000256" key="1">
    <source>
        <dbReference type="SAM" id="SignalP"/>
    </source>
</evidence>
<dbReference type="SMART" id="SM01324">
    <property type="entry name" value="YARHG"/>
    <property type="match status" value="1"/>
</dbReference>
<accession>A0A6V8N8T7</accession>
<dbReference type="InterPro" id="IPR038434">
    <property type="entry name" value="YARHG_sf"/>
</dbReference>
<keyword evidence="4" id="KW-1185">Reference proteome</keyword>
<evidence type="ECO:0000259" key="2">
    <source>
        <dbReference type="SMART" id="SM01324"/>
    </source>
</evidence>
<evidence type="ECO:0000313" key="4">
    <source>
        <dbReference type="Proteomes" id="UP000587586"/>
    </source>
</evidence>
<dbReference type="Gene3D" id="1.20.58.1690">
    <property type="match status" value="1"/>
</dbReference>
<sequence>MGTRYGIRSFLCFLLLFSYAECTAATVYEARAEMANYARESYVANQTTQPSFVPLPVATAAEKEALFSNLRERLDKPLFLWEAALLDHRQIGLLKNEIYARHGMKFKSANLDSWFRSFPWYQEDPGYSESRLTKVEKENAFLLNRLEFVKSSKTRTLLTMLSNPGVALKEISGERGPVSVAKGGLTFLSTGKSVKLSHKVMKDKDNVKLFTDFERAGMFDDLPLVFVQAWRTEHQVSGVTDAVGMKVFDTDGKELKNFTSVAGNLFYNKDIGAVISYWQGGCCGVSEGVTAIMDRDGAINFSSNFGREGEENGYLDYIKPYWGDHIFAWIRNELELSNGSVTGLSDRIAVIGKGGKPIIDFRLPSHTLDEVFGWSLEPRQLVQLTPEVVYAMLSNGSASGEGLEVLIYLGKPLPQKK</sequence>
<dbReference type="EMBL" id="BLXZ01000003">
    <property type="protein sequence ID" value="GFO68344.1"/>
    <property type="molecule type" value="Genomic_DNA"/>
</dbReference>
<feature type="chain" id="PRO_5027589430" description="YARHG domain-containing protein" evidence="1">
    <location>
        <begin position="25"/>
        <end position="417"/>
    </location>
</feature>
<dbReference type="Pfam" id="PF13308">
    <property type="entry name" value="YARHG"/>
    <property type="match status" value="1"/>
</dbReference>
<reference evidence="4" key="1">
    <citation type="submission" date="2020-06" db="EMBL/GenBank/DDBJ databases">
        <title>Draft genomic sequecing of Geomonas sp. Red745.</title>
        <authorList>
            <person name="Itoh H."/>
            <person name="Xu Z.X."/>
            <person name="Ushijima N."/>
            <person name="Masuda Y."/>
            <person name="Shiratori Y."/>
            <person name="Senoo K."/>
        </authorList>
    </citation>
    <scope>NUCLEOTIDE SEQUENCE [LARGE SCALE GENOMIC DNA]</scope>
    <source>
        <strain evidence="4">Red745</strain>
    </source>
</reference>
<protein>
    <recommendedName>
        <fullName evidence="2">YARHG domain-containing protein</fullName>
    </recommendedName>
</protein>
<feature type="signal peptide" evidence="1">
    <location>
        <begin position="1"/>
        <end position="24"/>
    </location>
</feature>
<dbReference type="InterPro" id="IPR025582">
    <property type="entry name" value="YARHG_dom"/>
</dbReference>
<keyword evidence="1" id="KW-0732">Signal</keyword>
<organism evidence="3 4">
    <name type="scientific">Geomonas limicola</name>
    <dbReference type="NCBI Taxonomy" id="2740186"/>
    <lineage>
        <taxon>Bacteria</taxon>
        <taxon>Pseudomonadati</taxon>
        <taxon>Thermodesulfobacteriota</taxon>
        <taxon>Desulfuromonadia</taxon>
        <taxon>Geobacterales</taxon>
        <taxon>Geobacteraceae</taxon>
        <taxon>Geomonas</taxon>
    </lineage>
</organism>
<feature type="domain" description="YARHG" evidence="2">
    <location>
        <begin position="63"/>
        <end position="148"/>
    </location>
</feature>
<comment type="caution">
    <text evidence="3">The sequence shown here is derived from an EMBL/GenBank/DDBJ whole genome shotgun (WGS) entry which is preliminary data.</text>
</comment>
<proteinExistence type="predicted"/>
<evidence type="ECO:0000313" key="3">
    <source>
        <dbReference type="EMBL" id="GFO68344.1"/>
    </source>
</evidence>